<dbReference type="RefSeq" id="WP_329405268.1">
    <property type="nucleotide sequence ID" value="NZ_CP109441.1"/>
</dbReference>
<evidence type="ECO:0000313" key="2">
    <source>
        <dbReference type="EMBL" id="WUV42629.1"/>
    </source>
</evidence>
<evidence type="ECO:0008006" key="4">
    <source>
        <dbReference type="Google" id="ProtNLM"/>
    </source>
</evidence>
<evidence type="ECO:0000256" key="1">
    <source>
        <dbReference type="SAM" id="MobiDB-lite"/>
    </source>
</evidence>
<feature type="region of interest" description="Disordered" evidence="1">
    <location>
        <begin position="1"/>
        <end position="30"/>
    </location>
</feature>
<evidence type="ECO:0000313" key="3">
    <source>
        <dbReference type="Proteomes" id="UP001432062"/>
    </source>
</evidence>
<name>A0ABZ1YHF9_9NOCA</name>
<proteinExistence type="predicted"/>
<dbReference type="Proteomes" id="UP001432062">
    <property type="component" value="Chromosome"/>
</dbReference>
<sequence length="168" mass="18752">MPTPTPTSTKLTQSQSCRPVSSIPKRYDGPEPEALQPSMMPHILAAPAVIHVDSDVRIWHSGLVQGLSRTYFAIIIEAVEPDEKSFPLPVDVILRLQRSMTVTFSRDGVTLPYPMIAGAEDLASMTWFATFPRLDPGTYTIQVDIAELNVHHPKRFEVLEHYVPTELS</sequence>
<feature type="compositionally biased region" description="Polar residues" evidence="1">
    <location>
        <begin position="1"/>
        <end position="19"/>
    </location>
</feature>
<protein>
    <recommendedName>
        <fullName evidence="4">Wzt C-terminal domain-containing protein</fullName>
    </recommendedName>
</protein>
<gene>
    <name evidence="2" type="ORF">OG563_25575</name>
</gene>
<accession>A0ABZ1YHF9</accession>
<dbReference type="EMBL" id="CP109441">
    <property type="protein sequence ID" value="WUV42629.1"/>
    <property type="molecule type" value="Genomic_DNA"/>
</dbReference>
<reference evidence="2" key="1">
    <citation type="submission" date="2022-10" db="EMBL/GenBank/DDBJ databases">
        <title>The complete genomes of actinobacterial strains from the NBC collection.</title>
        <authorList>
            <person name="Joergensen T.S."/>
            <person name="Alvarez Arevalo M."/>
            <person name="Sterndorff E.B."/>
            <person name="Faurdal D."/>
            <person name="Vuksanovic O."/>
            <person name="Mourched A.-S."/>
            <person name="Charusanti P."/>
            <person name="Shaw S."/>
            <person name="Blin K."/>
            <person name="Weber T."/>
        </authorList>
    </citation>
    <scope>NUCLEOTIDE SEQUENCE</scope>
    <source>
        <strain evidence="2">NBC_01482</strain>
    </source>
</reference>
<keyword evidence="3" id="KW-1185">Reference proteome</keyword>
<organism evidence="2 3">
    <name type="scientific">Nocardia vinacea</name>
    <dbReference type="NCBI Taxonomy" id="96468"/>
    <lineage>
        <taxon>Bacteria</taxon>
        <taxon>Bacillati</taxon>
        <taxon>Actinomycetota</taxon>
        <taxon>Actinomycetes</taxon>
        <taxon>Mycobacteriales</taxon>
        <taxon>Nocardiaceae</taxon>
        <taxon>Nocardia</taxon>
    </lineage>
</organism>